<reference evidence="1 2" key="1">
    <citation type="journal article" date="2021" name="Elife">
        <title>Chloroplast acquisition without the gene transfer in kleptoplastic sea slugs, Plakobranchus ocellatus.</title>
        <authorList>
            <person name="Maeda T."/>
            <person name="Takahashi S."/>
            <person name="Yoshida T."/>
            <person name="Shimamura S."/>
            <person name="Takaki Y."/>
            <person name="Nagai Y."/>
            <person name="Toyoda A."/>
            <person name="Suzuki Y."/>
            <person name="Arimoto A."/>
            <person name="Ishii H."/>
            <person name="Satoh N."/>
            <person name="Nishiyama T."/>
            <person name="Hasebe M."/>
            <person name="Maruyama T."/>
            <person name="Minagawa J."/>
            <person name="Obokata J."/>
            <person name="Shigenobu S."/>
        </authorList>
    </citation>
    <scope>NUCLEOTIDE SEQUENCE [LARGE SCALE GENOMIC DNA]</scope>
</reference>
<dbReference type="EMBL" id="BLXT01006781">
    <property type="protein sequence ID" value="GFO33544.1"/>
    <property type="molecule type" value="Genomic_DNA"/>
</dbReference>
<keyword evidence="2" id="KW-1185">Reference proteome</keyword>
<name>A0AAV4CNV3_9GAST</name>
<dbReference type="Proteomes" id="UP000735302">
    <property type="component" value="Unassembled WGS sequence"/>
</dbReference>
<evidence type="ECO:0008006" key="3">
    <source>
        <dbReference type="Google" id="ProtNLM"/>
    </source>
</evidence>
<sequence length="194" mass="20644">MGLQKLSSQILLLICFGVTVSGLIKLSNPSMLASVTQIQPGVPFLINCSADIVNLSAKFNIISRLQIHRMLPGWTKERVIADFNPYYIIAPSRNVSSIPTGRNWVVHFPKPVQPIGPATRNLSLGVEINDPVKADAGLYQCTVTHPSPGGAVDAFGYQNLTAKVSKSGSTGSKASGVMLLPALCLFLLTAVSAK</sequence>
<organism evidence="1 2">
    <name type="scientific">Plakobranchus ocellatus</name>
    <dbReference type="NCBI Taxonomy" id="259542"/>
    <lineage>
        <taxon>Eukaryota</taxon>
        <taxon>Metazoa</taxon>
        <taxon>Spiralia</taxon>
        <taxon>Lophotrochozoa</taxon>
        <taxon>Mollusca</taxon>
        <taxon>Gastropoda</taxon>
        <taxon>Heterobranchia</taxon>
        <taxon>Euthyneura</taxon>
        <taxon>Panpulmonata</taxon>
        <taxon>Sacoglossa</taxon>
        <taxon>Placobranchoidea</taxon>
        <taxon>Plakobranchidae</taxon>
        <taxon>Plakobranchus</taxon>
    </lineage>
</organism>
<gene>
    <name evidence="1" type="ORF">PoB_006004900</name>
</gene>
<comment type="caution">
    <text evidence="1">The sequence shown here is derived from an EMBL/GenBank/DDBJ whole genome shotgun (WGS) entry which is preliminary data.</text>
</comment>
<accession>A0AAV4CNV3</accession>
<evidence type="ECO:0000313" key="2">
    <source>
        <dbReference type="Proteomes" id="UP000735302"/>
    </source>
</evidence>
<protein>
    <recommendedName>
        <fullName evidence="3">Ig-like domain-containing protein</fullName>
    </recommendedName>
</protein>
<dbReference type="AlphaFoldDB" id="A0AAV4CNV3"/>
<proteinExistence type="predicted"/>
<evidence type="ECO:0000313" key="1">
    <source>
        <dbReference type="EMBL" id="GFO33544.1"/>
    </source>
</evidence>